<dbReference type="SUPFAM" id="SSF53067">
    <property type="entry name" value="Actin-like ATPase domain"/>
    <property type="match status" value="1"/>
</dbReference>
<feature type="transmembrane region" description="Helical" evidence="1">
    <location>
        <begin position="210"/>
        <end position="233"/>
    </location>
</feature>
<dbReference type="eggNOG" id="COG3166">
    <property type="taxonomic scope" value="Bacteria"/>
</dbReference>
<dbReference type="InterPro" id="IPR043129">
    <property type="entry name" value="ATPase_NBD"/>
</dbReference>
<evidence type="ECO:0000313" key="2">
    <source>
        <dbReference type="EMBL" id="ADC63910.1"/>
    </source>
</evidence>
<protein>
    <submittedName>
        <fullName evidence="2">Fimbrial assembly family protein</fullName>
    </submittedName>
</protein>
<evidence type="ECO:0000256" key="1">
    <source>
        <dbReference type="SAM" id="Phobius"/>
    </source>
</evidence>
<dbReference type="OrthoDB" id="5621075at2"/>
<evidence type="ECO:0000313" key="3">
    <source>
        <dbReference type="Proteomes" id="UP000001441"/>
    </source>
</evidence>
<dbReference type="Gene3D" id="3.30.420.380">
    <property type="match status" value="1"/>
</dbReference>
<gene>
    <name evidence="2" type="ordered locus">Alvin_3009</name>
</gene>
<keyword evidence="1" id="KW-1133">Transmembrane helix</keyword>
<proteinExistence type="predicted"/>
<organism evidence="2 3">
    <name type="scientific">Allochromatium vinosum (strain ATCC 17899 / DSM 180 / NBRC 103801 / NCIMB 10441 / D)</name>
    <name type="common">Chromatium vinosum</name>
    <dbReference type="NCBI Taxonomy" id="572477"/>
    <lineage>
        <taxon>Bacteria</taxon>
        <taxon>Pseudomonadati</taxon>
        <taxon>Pseudomonadota</taxon>
        <taxon>Gammaproteobacteria</taxon>
        <taxon>Chromatiales</taxon>
        <taxon>Chromatiaceae</taxon>
        <taxon>Allochromatium</taxon>
    </lineage>
</organism>
<dbReference type="KEGG" id="alv:Alvin_3009"/>
<dbReference type="InterPro" id="IPR052534">
    <property type="entry name" value="Extracell_DNA_Util/SecSys_Comp"/>
</dbReference>
<accession>D3RRJ8</accession>
<dbReference type="Pfam" id="PF05137">
    <property type="entry name" value="PilN"/>
    <property type="match status" value="1"/>
</dbReference>
<dbReference type="STRING" id="572477.Alvin_3009"/>
<dbReference type="InterPro" id="IPR007813">
    <property type="entry name" value="PilN"/>
</dbReference>
<keyword evidence="1" id="KW-0812">Transmembrane</keyword>
<dbReference type="Proteomes" id="UP000001441">
    <property type="component" value="Chromosome"/>
</dbReference>
<dbReference type="EMBL" id="CP001896">
    <property type="protein sequence ID" value="ADC63910.1"/>
    <property type="molecule type" value="Genomic_DNA"/>
</dbReference>
<dbReference type="HOGENOM" id="CLU_049033_1_0_6"/>
<keyword evidence="3" id="KW-1185">Reference proteome</keyword>
<dbReference type="eggNOG" id="COG4972">
    <property type="taxonomic scope" value="Bacteria"/>
</dbReference>
<dbReference type="PANTHER" id="PTHR40278">
    <property type="entry name" value="DNA UTILIZATION PROTEIN HOFN"/>
    <property type="match status" value="1"/>
</dbReference>
<dbReference type="AlphaFoldDB" id="D3RRJ8"/>
<name>D3RRJ8_ALLVD</name>
<reference evidence="2 3" key="1">
    <citation type="journal article" date="2011" name="Stand. Genomic Sci.">
        <title>Complete genome sequence of Allochromatium vinosum DSM 180(T).</title>
        <authorList>
            <person name="Weissgerber T."/>
            <person name="Zigann R."/>
            <person name="Bruce D."/>
            <person name="Chang Y.J."/>
            <person name="Detter J.C."/>
            <person name="Han C."/>
            <person name="Hauser L."/>
            <person name="Jeffries C.D."/>
            <person name="Land M."/>
            <person name="Munk A.C."/>
            <person name="Tapia R."/>
            <person name="Dahl C."/>
        </authorList>
    </citation>
    <scope>NUCLEOTIDE SEQUENCE [LARGE SCALE GENOMIC DNA]</scope>
    <source>
        <strain evidence="3">ATCC 17899 / DSM 180 / NBRC 103801 / NCIMB 10441 / D</strain>
    </source>
</reference>
<sequence>MTFTERLNRFFEALPIVGAGVGSGALGERLLGCLPAFAHRTLARYNRWLVIRPEGRRARVELVMGLETRPLGEMDLTHRMAVPDIAGVGQQERPPGIELRLPREAVLRRTVSFPSQVRANLPQVIRYELDRLSPFESKDVLFDFVALSGPKTAERLRLDLALCRRDLVEDWITQLEALGTPVDRLTWDGAWSRANLLPPERRPKRRHGRLTLGSASAIVSILLAMAMLVTPLWQKHRIARQLDAEVTRLRSQAIAVDELRQELERVRQGSTAVIQRKLEQPSILAMLRELTDRIPEDTWVQNLEFSADQVDIRGESGQATALIAILEQSPGIDGVSFGSPVTQIASTGKERFNISFRYTRGGAE</sequence>
<keyword evidence="1" id="KW-0472">Membrane</keyword>
<dbReference type="PANTHER" id="PTHR40278:SF1">
    <property type="entry name" value="DNA UTILIZATION PROTEIN HOFN"/>
    <property type="match status" value="1"/>
</dbReference>